<feature type="domain" description="Bacterial toxin 44" evidence="3">
    <location>
        <begin position="243"/>
        <end position="318"/>
    </location>
</feature>
<keyword evidence="5" id="KW-1185">Reference proteome</keyword>
<protein>
    <recommendedName>
        <fullName evidence="3">Bacterial toxin 44 domain-containing protein</fullName>
    </recommendedName>
</protein>
<evidence type="ECO:0000313" key="5">
    <source>
        <dbReference type="Proteomes" id="UP001157439"/>
    </source>
</evidence>
<dbReference type="RefSeq" id="WP_095497194.1">
    <property type="nucleotide sequence ID" value="NZ_BSPO01000002.1"/>
</dbReference>
<accession>A0AA37TUU3</accession>
<feature type="region of interest" description="Disordered" evidence="1">
    <location>
        <begin position="325"/>
        <end position="346"/>
    </location>
</feature>
<reference evidence="4 5" key="1">
    <citation type="journal article" date="2014" name="Int. J. Syst. Evol. Microbiol.">
        <title>Complete genome sequence of Corynebacterium casei LMG S-19264T (=DSM 44701T), isolated from a smear-ripened cheese.</title>
        <authorList>
            <consortium name="US DOE Joint Genome Institute (JGI-PGF)"/>
            <person name="Walter F."/>
            <person name="Albersmeier A."/>
            <person name="Kalinowski J."/>
            <person name="Ruckert C."/>
        </authorList>
    </citation>
    <scope>NUCLEOTIDE SEQUENCE [LARGE SCALE GENOMIC DNA]</scope>
    <source>
        <strain evidence="4 5">NBRC 112785</strain>
    </source>
</reference>
<proteinExistence type="predicted"/>
<dbReference type="InterPro" id="IPR028946">
    <property type="entry name" value="Ntox44"/>
</dbReference>
<feature type="chain" id="PRO_5041340736" description="Bacterial toxin 44 domain-containing protein" evidence="2">
    <location>
        <begin position="24"/>
        <end position="388"/>
    </location>
</feature>
<sequence length="388" mass="41957">MKFSHFLVTVCSIVLLSFNSANAADNLDCIPVDISGAGEHDLKESQSFENCYIFDDIPENTDVKIAIASVDNVRSKVRLWDMNKPSGQRYITDYHSNSQGTLGVLVNSSNRKLAFSISPLNYLNENKHIRISQTKLDDSIIVVIHLTNIKEESEPTPPPVGGGGTCNNGICQDERSLFVAPLAMQCTSNEQSPGTPSNFNINRNIKFFERLSEALNTIDSSSVSNGAAIIGSAFCSGCEFDLKNNPQYNADEAFGNWFFGAVAATLGFSKDEAVRLAAMAQSYQDNGWSSQMIYNYLNSSGDNSGDPELVIRGYDYKTNIYDADPDNETNSDSCSPQSSNPSNSGLGGGYSVGGGWNLGIWIGFGGCIGDCEIPTGRVTITDLATDPR</sequence>
<evidence type="ECO:0000259" key="3">
    <source>
        <dbReference type="Pfam" id="PF15607"/>
    </source>
</evidence>
<evidence type="ECO:0000313" key="4">
    <source>
        <dbReference type="EMBL" id="GLS83244.1"/>
    </source>
</evidence>
<dbReference type="AlphaFoldDB" id="A0AA37TUU3"/>
<dbReference type="Pfam" id="PF15607">
    <property type="entry name" value="Ntox44"/>
    <property type="match status" value="1"/>
</dbReference>
<gene>
    <name evidence="4" type="ORF">GCM10007894_12210</name>
</gene>
<organism evidence="4 5">
    <name type="scientific">Paraferrimonas haliotis</name>
    <dbReference type="NCBI Taxonomy" id="2013866"/>
    <lineage>
        <taxon>Bacteria</taxon>
        <taxon>Pseudomonadati</taxon>
        <taxon>Pseudomonadota</taxon>
        <taxon>Gammaproteobacteria</taxon>
        <taxon>Alteromonadales</taxon>
        <taxon>Ferrimonadaceae</taxon>
        <taxon>Paraferrimonas</taxon>
    </lineage>
</organism>
<evidence type="ECO:0000256" key="2">
    <source>
        <dbReference type="SAM" id="SignalP"/>
    </source>
</evidence>
<evidence type="ECO:0000256" key="1">
    <source>
        <dbReference type="SAM" id="MobiDB-lite"/>
    </source>
</evidence>
<keyword evidence="2" id="KW-0732">Signal</keyword>
<dbReference type="Proteomes" id="UP001157439">
    <property type="component" value="Unassembled WGS sequence"/>
</dbReference>
<feature type="compositionally biased region" description="Low complexity" evidence="1">
    <location>
        <begin position="330"/>
        <end position="344"/>
    </location>
</feature>
<name>A0AA37TUU3_9GAMM</name>
<comment type="caution">
    <text evidence="4">The sequence shown here is derived from an EMBL/GenBank/DDBJ whole genome shotgun (WGS) entry which is preliminary data.</text>
</comment>
<feature type="signal peptide" evidence="2">
    <location>
        <begin position="1"/>
        <end position="23"/>
    </location>
</feature>
<dbReference type="EMBL" id="BSPO01000002">
    <property type="protein sequence ID" value="GLS83244.1"/>
    <property type="molecule type" value="Genomic_DNA"/>
</dbReference>